<dbReference type="Proteomes" id="UP000036867">
    <property type="component" value="Unassembled WGS sequence"/>
</dbReference>
<dbReference type="GeneID" id="301138754"/>
<proteinExistence type="predicted"/>
<dbReference type="CDD" id="cd04692">
    <property type="entry name" value="NUDIX_Hydrolase"/>
    <property type="match status" value="1"/>
</dbReference>
<dbReference type="EMBL" id="LILB01000009">
    <property type="protein sequence ID" value="KOO47316.1"/>
    <property type="molecule type" value="Genomic_DNA"/>
</dbReference>
<evidence type="ECO:0000313" key="1">
    <source>
        <dbReference type="EMBL" id="KOO47316.1"/>
    </source>
</evidence>
<name>A0A0M0L889_9BACL</name>
<dbReference type="OrthoDB" id="9780586at2"/>
<dbReference type="PANTHER" id="PTHR10885:SF0">
    <property type="entry name" value="ISOPENTENYL-DIPHOSPHATE DELTA-ISOMERASE"/>
    <property type="match status" value="1"/>
</dbReference>
<dbReference type="RefSeq" id="WP_053419120.1">
    <property type="nucleotide sequence ID" value="NZ_LILB01000009.1"/>
</dbReference>
<dbReference type="SUPFAM" id="SSF55811">
    <property type="entry name" value="Nudix"/>
    <property type="match status" value="1"/>
</dbReference>
<dbReference type="GO" id="GO:0003824">
    <property type="term" value="F:catalytic activity"/>
    <property type="evidence" value="ECO:0007669"/>
    <property type="project" value="UniProtKB-ARBA"/>
</dbReference>
<protein>
    <recommendedName>
        <fullName evidence="3">NUDIX hydrolase</fullName>
    </recommendedName>
</protein>
<dbReference type="AlphaFoldDB" id="A0A0M0L889"/>
<dbReference type="STRING" id="263475.AMD00_21880"/>
<gene>
    <name evidence="1" type="ORF">AMD00_21880</name>
</gene>
<evidence type="ECO:0000313" key="2">
    <source>
        <dbReference type="Proteomes" id="UP000036867"/>
    </source>
</evidence>
<organism evidence="1 2">
    <name type="scientific">Viridibacillus arvi</name>
    <dbReference type="NCBI Taxonomy" id="263475"/>
    <lineage>
        <taxon>Bacteria</taxon>
        <taxon>Bacillati</taxon>
        <taxon>Bacillota</taxon>
        <taxon>Bacilli</taxon>
        <taxon>Bacillales</taxon>
        <taxon>Caryophanaceae</taxon>
        <taxon>Viridibacillus</taxon>
    </lineage>
</organism>
<evidence type="ECO:0008006" key="3">
    <source>
        <dbReference type="Google" id="ProtNLM"/>
    </source>
</evidence>
<sequence>MDSELLRIFNDEHEPIGEATREEVHAKGFWHETFHCWLVSKIEDKYYLYFQLRSACKKDYANQFDITAAGHLLANERAEDGIRELQEELGLSLTVDDMKKLGVFETCIQQPPMIDMEFAHVYYVFSDADFVGFQLQEEEVAGIVRAELGTVQDFYSGKCKTLYVEGFEIIEDGKKIPLVKNAIHADFVEHNASYMDNVLARLTEVL</sequence>
<accession>A0A0M0L889</accession>
<comment type="caution">
    <text evidence="1">The sequence shown here is derived from an EMBL/GenBank/DDBJ whole genome shotgun (WGS) entry which is preliminary data.</text>
</comment>
<dbReference type="Gene3D" id="3.90.79.10">
    <property type="entry name" value="Nucleoside Triphosphate Pyrophosphohydrolase"/>
    <property type="match status" value="1"/>
</dbReference>
<dbReference type="InterPro" id="IPR015797">
    <property type="entry name" value="NUDIX_hydrolase-like_dom_sf"/>
</dbReference>
<dbReference type="PANTHER" id="PTHR10885">
    <property type="entry name" value="ISOPENTENYL-DIPHOSPHATE DELTA-ISOMERASE"/>
    <property type="match status" value="1"/>
</dbReference>
<keyword evidence="2" id="KW-1185">Reference proteome</keyword>
<reference evidence="2" key="1">
    <citation type="submission" date="2015-08" db="EMBL/GenBank/DDBJ databases">
        <title>Fjat-10028 dsm 16317.</title>
        <authorList>
            <person name="Liu B."/>
            <person name="Wang J."/>
            <person name="Zhu Y."/>
            <person name="Liu G."/>
            <person name="Chen Q."/>
            <person name="Chen Z."/>
            <person name="Lan J."/>
            <person name="Che J."/>
            <person name="Ge C."/>
            <person name="Shi H."/>
            <person name="Pan Z."/>
            <person name="Liu X."/>
        </authorList>
    </citation>
    <scope>NUCLEOTIDE SEQUENCE [LARGE SCALE GENOMIC DNA]</scope>
    <source>
        <strain evidence="2">DSM 16317</strain>
    </source>
</reference>